<comment type="similarity">
    <text evidence="1">Belongs to the PPR family. P subfamily.</text>
</comment>
<evidence type="ECO:0000256" key="1">
    <source>
        <dbReference type="ARBA" id="ARBA00007626"/>
    </source>
</evidence>
<dbReference type="EMBL" id="JAVYJV010000010">
    <property type="protein sequence ID" value="KAK4360979.1"/>
    <property type="molecule type" value="Genomic_DNA"/>
</dbReference>
<evidence type="ECO:0000256" key="2">
    <source>
        <dbReference type="ARBA" id="ARBA00022737"/>
    </source>
</evidence>
<evidence type="ECO:0000313" key="6">
    <source>
        <dbReference type="Proteomes" id="UP001291623"/>
    </source>
</evidence>
<dbReference type="PANTHER" id="PTHR46128:SF211">
    <property type="entry name" value="PENTACOTRIPEPTIDE-REPEAT REGION OF PRORP DOMAIN-CONTAINING PROTEIN"/>
    <property type="match status" value="1"/>
</dbReference>
<dbReference type="Pfam" id="PF17177">
    <property type="entry name" value="PPR_long"/>
    <property type="match status" value="1"/>
</dbReference>
<sequence>MYAVIMEGCCKNGNVEKAVEVYMQIKLAGIKSNAFVENSLINGYLSVNLLDEAMNVFDEAINSGTANVFIYNSIITWVSKKGRMDGAKKVWDKIVDNGVLPTITSYNNVILGNCRDGNMDKALDLFSQLPERQLKANVVT</sequence>
<feature type="repeat" description="PPR" evidence="3">
    <location>
        <begin position="67"/>
        <end position="101"/>
    </location>
</feature>
<keyword evidence="6" id="KW-1185">Reference proteome</keyword>
<dbReference type="NCBIfam" id="TIGR00756">
    <property type="entry name" value="PPR"/>
    <property type="match status" value="4"/>
</dbReference>
<dbReference type="Proteomes" id="UP001291623">
    <property type="component" value="Unassembled WGS sequence"/>
</dbReference>
<evidence type="ECO:0000256" key="3">
    <source>
        <dbReference type="PROSITE-ProRule" id="PRU00708"/>
    </source>
</evidence>
<gene>
    <name evidence="5" type="ORF">RND71_019931</name>
</gene>
<dbReference type="InterPro" id="IPR050872">
    <property type="entry name" value="PPR_P_subfamily"/>
</dbReference>
<name>A0AAE1S159_9SOLA</name>
<evidence type="ECO:0000313" key="5">
    <source>
        <dbReference type="EMBL" id="KAK4360979.1"/>
    </source>
</evidence>
<feature type="repeat" description="PPR" evidence="3">
    <location>
        <begin position="102"/>
        <end position="136"/>
    </location>
</feature>
<feature type="domain" description="PROP1-like PPR" evidence="4">
    <location>
        <begin position="5"/>
        <end position="129"/>
    </location>
</feature>
<dbReference type="InterPro" id="IPR033443">
    <property type="entry name" value="PROP1-like_PPR_dom"/>
</dbReference>
<dbReference type="AlphaFoldDB" id="A0AAE1S159"/>
<feature type="repeat" description="PPR" evidence="3">
    <location>
        <begin position="1"/>
        <end position="32"/>
    </location>
</feature>
<reference evidence="5" key="1">
    <citation type="submission" date="2023-12" db="EMBL/GenBank/DDBJ databases">
        <title>Genome assembly of Anisodus tanguticus.</title>
        <authorList>
            <person name="Wang Y.-J."/>
        </authorList>
    </citation>
    <scope>NUCLEOTIDE SEQUENCE</scope>
    <source>
        <strain evidence="5">KB-2021</strain>
        <tissue evidence="5">Leaf</tissue>
    </source>
</reference>
<dbReference type="Gene3D" id="1.25.40.10">
    <property type="entry name" value="Tetratricopeptide repeat domain"/>
    <property type="match status" value="2"/>
</dbReference>
<organism evidence="5 6">
    <name type="scientific">Anisodus tanguticus</name>
    <dbReference type="NCBI Taxonomy" id="243964"/>
    <lineage>
        <taxon>Eukaryota</taxon>
        <taxon>Viridiplantae</taxon>
        <taxon>Streptophyta</taxon>
        <taxon>Embryophyta</taxon>
        <taxon>Tracheophyta</taxon>
        <taxon>Spermatophyta</taxon>
        <taxon>Magnoliopsida</taxon>
        <taxon>eudicotyledons</taxon>
        <taxon>Gunneridae</taxon>
        <taxon>Pentapetalae</taxon>
        <taxon>asterids</taxon>
        <taxon>lamiids</taxon>
        <taxon>Solanales</taxon>
        <taxon>Solanaceae</taxon>
        <taxon>Solanoideae</taxon>
        <taxon>Hyoscyameae</taxon>
        <taxon>Anisodus</taxon>
    </lineage>
</organism>
<dbReference type="InterPro" id="IPR011990">
    <property type="entry name" value="TPR-like_helical_dom_sf"/>
</dbReference>
<comment type="caution">
    <text evidence="5">The sequence shown here is derived from an EMBL/GenBank/DDBJ whole genome shotgun (WGS) entry which is preliminary data.</text>
</comment>
<keyword evidence="2" id="KW-0677">Repeat</keyword>
<dbReference type="InterPro" id="IPR002885">
    <property type="entry name" value="PPR_rpt"/>
</dbReference>
<accession>A0AAE1S159</accession>
<proteinExistence type="inferred from homology"/>
<dbReference type="PROSITE" id="PS51375">
    <property type="entry name" value="PPR"/>
    <property type="match status" value="3"/>
</dbReference>
<evidence type="ECO:0000259" key="4">
    <source>
        <dbReference type="Pfam" id="PF17177"/>
    </source>
</evidence>
<dbReference type="SUPFAM" id="SSF81901">
    <property type="entry name" value="HCP-like"/>
    <property type="match status" value="1"/>
</dbReference>
<dbReference type="PANTHER" id="PTHR46128">
    <property type="entry name" value="MITOCHONDRIAL GROUP I INTRON SPLICING FACTOR CCM1"/>
    <property type="match status" value="1"/>
</dbReference>
<protein>
    <recommendedName>
        <fullName evidence="4">PROP1-like PPR domain-containing protein</fullName>
    </recommendedName>
</protein>